<dbReference type="PANTHER" id="PTHR43304:SF1">
    <property type="entry name" value="PAC DOMAIN-CONTAINING PROTEIN"/>
    <property type="match status" value="1"/>
</dbReference>
<evidence type="ECO:0000256" key="5">
    <source>
        <dbReference type="ARBA" id="ARBA00022777"/>
    </source>
</evidence>
<dbReference type="SMART" id="SM00388">
    <property type="entry name" value="HisKA"/>
    <property type="match status" value="1"/>
</dbReference>
<keyword evidence="5" id="KW-0418">Kinase</keyword>
<dbReference type="AlphaFoldDB" id="A0A9X3BGP8"/>
<evidence type="ECO:0000256" key="2">
    <source>
        <dbReference type="ARBA" id="ARBA00012438"/>
    </source>
</evidence>
<dbReference type="SUPFAM" id="SSF47384">
    <property type="entry name" value="Homodimeric domain of signal transducing histidine kinase"/>
    <property type="match status" value="1"/>
</dbReference>
<dbReference type="InterPro" id="IPR003594">
    <property type="entry name" value="HATPase_dom"/>
</dbReference>
<reference evidence="9" key="2">
    <citation type="submission" date="2023-04" db="EMBL/GenBank/DDBJ databases">
        <title>Paracnuella aquatica gen. nov., sp. nov., a member of the family Chitinophagaceae isolated from a hot spring.</title>
        <authorList>
            <person name="Wang C."/>
        </authorList>
    </citation>
    <scope>NUCLEOTIDE SEQUENCE</scope>
    <source>
        <strain evidence="9">LB-8</strain>
    </source>
</reference>
<dbReference type="PROSITE" id="PS50109">
    <property type="entry name" value="HIS_KIN"/>
    <property type="match status" value="1"/>
</dbReference>
<evidence type="ECO:0000256" key="4">
    <source>
        <dbReference type="ARBA" id="ARBA00022679"/>
    </source>
</evidence>
<dbReference type="PROSITE" id="PS50113">
    <property type="entry name" value="PAC"/>
    <property type="match status" value="2"/>
</dbReference>
<proteinExistence type="predicted"/>
<dbReference type="Pfam" id="PF00512">
    <property type="entry name" value="HisKA"/>
    <property type="match status" value="1"/>
</dbReference>
<feature type="transmembrane region" description="Helical" evidence="6">
    <location>
        <begin position="178"/>
        <end position="204"/>
    </location>
</feature>
<dbReference type="InterPro" id="IPR001610">
    <property type="entry name" value="PAC"/>
</dbReference>
<evidence type="ECO:0000256" key="3">
    <source>
        <dbReference type="ARBA" id="ARBA00022553"/>
    </source>
</evidence>
<dbReference type="InterPro" id="IPR003661">
    <property type="entry name" value="HisK_dim/P_dom"/>
</dbReference>
<dbReference type="GO" id="GO:0000155">
    <property type="term" value="F:phosphorelay sensor kinase activity"/>
    <property type="evidence" value="ECO:0007669"/>
    <property type="project" value="InterPro"/>
</dbReference>
<evidence type="ECO:0000313" key="10">
    <source>
        <dbReference type="Proteomes" id="UP001155483"/>
    </source>
</evidence>
<dbReference type="PRINTS" id="PR00344">
    <property type="entry name" value="BCTRLSENSOR"/>
</dbReference>
<dbReference type="NCBIfam" id="TIGR00229">
    <property type="entry name" value="sensory_box"/>
    <property type="match status" value="2"/>
</dbReference>
<comment type="caution">
    <text evidence="9">The sequence shown here is derived from an EMBL/GenBank/DDBJ whole genome shotgun (WGS) entry which is preliminary data.</text>
</comment>
<evidence type="ECO:0000256" key="6">
    <source>
        <dbReference type="SAM" id="Phobius"/>
    </source>
</evidence>
<dbReference type="SUPFAM" id="SSF55874">
    <property type="entry name" value="ATPase domain of HSP90 chaperone/DNA topoisomerase II/histidine kinase"/>
    <property type="match status" value="1"/>
</dbReference>
<gene>
    <name evidence="9" type="ORF">OCK74_19510</name>
</gene>
<dbReference type="InterPro" id="IPR007891">
    <property type="entry name" value="CHASE3"/>
</dbReference>
<dbReference type="InterPro" id="IPR000014">
    <property type="entry name" value="PAS"/>
</dbReference>
<evidence type="ECO:0000313" key="9">
    <source>
        <dbReference type="EMBL" id="MCU7551319.1"/>
    </source>
</evidence>
<evidence type="ECO:0000259" key="8">
    <source>
        <dbReference type="PROSITE" id="PS50113"/>
    </source>
</evidence>
<dbReference type="Gene3D" id="1.10.287.130">
    <property type="match status" value="1"/>
</dbReference>
<dbReference type="Pfam" id="PF05227">
    <property type="entry name" value="CHASE3"/>
    <property type="match status" value="1"/>
</dbReference>
<dbReference type="InterPro" id="IPR000700">
    <property type="entry name" value="PAS-assoc_C"/>
</dbReference>
<evidence type="ECO:0000259" key="7">
    <source>
        <dbReference type="PROSITE" id="PS50109"/>
    </source>
</evidence>
<dbReference type="SMART" id="SM00086">
    <property type="entry name" value="PAC"/>
    <property type="match status" value="3"/>
</dbReference>
<dbReference type="CDD" id="cd00130">
    <property type="entry name" value="PAS"/>
    <property type="match status" value="1"/>
</dbReference>
<dbReference type="EMBL" id="JAOTIF010000019">
    <property type="protein sequence ID" value="MCU7551319.1"/>
    <property type="molecule type" value="Genomic_DNA"/>
</dbReference>
<accession>A0A9X3BGP8</accession>
<dbReference type="RefSeq" id="WP_279298758.1">
    <property type="nucleotide sequence ID" value="NZ_JAOTIF010000019.1"/>
</dbReference>
<dbReference type="InterPro" id="IPR005467">
    <property type="entry name" value="His_kinase_dom"/>
</dbReference>
<dbReference type="SUPFAM" id="SSF55785">
    <property type="entry name" value="PYP-like sensor domain (PAS domain)"/>
    <property type="match status" value="3"/>
</dbReference>
<dbReference type="InterPro" id="IPR013655">
    <property type="entry name" value="PAS_fold_3"/>
</dbReference>
<dbReference type="InterPro" id="IPR036097">
    <property type="entry name" value="HisK_dim/P_sf"/>
</dbReference>
<dbReference type="Pfam" id="PF02518">
    <property type="entry name" value="HATPase_c"/>
    <property type="match status" value="1"/>
</dbReference>
<keyword evidence="6" id="KW-1133">Transmembrane helix</keyword>
<dbReference type="InterPro" id="IPR004358">
    <property type="entry name" value="Sig_transdc_His_kin-like_C"/>
</dbReference>
<dbReference type="Gene3D" id="2.10.70.100">
    <property type="match status" value="2"/>
</dbReference>
<organism evidence="9 10">
    <name type="scientific">Paraflavisolibacter caeni</name>
    <dbReference type="NCBI Taxonomy" id="2982496"/>
    <lineage>
        <taxon>Bacteria</taxon>
        <taxon>Pseudomonadati</taxon>
        <taxon>Bacteroidota</taxon>
        <taxon>Chitinophagia</taxon>
        <taxon>Chitinophagales</taxon>
        <taxon>Chitinophagaceae</taxon>
        <taxon>Paraflavisolibacter</taxon>
    </lineage>
</organism>
<keyword evidence="4" id="KW-0808">Transferase</keyword>
<sequence>MRTFKSIPFRITFLFCVFLLAVLAILLFKRIDNLSKSADDLNKFSAVHLKLEETISWLREVESSQRGYLLSKDTVYLKTREEALQKMRSSLQKVHEGLGNNLEHQWHANNLGMLINERTMLLDRILWQYDHNPGQEEQIKKDIMTGQVAMKAVQAYADRMMAHMDQMQRRLQYTYREYTLIAPVYAFFLVLFMLVFILIAYISLKRQLKISRQLARKTEDTNRQLKEANTIFEMAEESGGVGSWVFNLDRKEIHWSKNLCQLYGFQWGSLKPSLENHIEMVHPEDRHKLLQAREEAYSHSLPIILEYRIIRIDGEVRHVRSFSKLSNNELGERVLMGTTQDVTGITHITQHLKETNVLYENAEEIAGIGSWKLDLKTNNFACSRNLFQIYACEPRDREIPYDTFALFIHPADQEKVRKHAELAAQSGKLEKINFRIFRKDGVMRYMQAVGKIKEDGEERYLLGTTQDVTEFTLAEEGLRQTNALFENAEMAAGIGSWSWNLDSNEFSASKNLYRVFGFEPYEFEPSLQAFLDRVYHEDKEKVAFRFPIDAFSEHKMITLNFRIVDKNGRLIHVQGKRKYYRNAKGERVVLGTTQDISVLVRVINRLSRVINQLKKSEAFNRNTAEKLDQLNRDLTSRNLELQHANEELASFNYVASHDLQEPLRKIQTFISFLAEKESHLSDMGQAYLERMQVAAGRMRNLIKDLLSYSRTTMIETGPMPVDLNEVLLSTQSILKASIDEKGAVIHADPLPVVQGIDFQMQQLFENLIGNAIKYCRPGVVPVVNITAEKVRQAQSAESLEDAQWYYKICFIDNGIGFEQEYASKIFDLFQRLHGKGEYEGTGIGLAICKKIVQGHGGCIDALGIPGVGATFTVYLPVATVPEQAPAQH</sequence>
<dbReference type="PANTHER" id="PTHR43304">
    <property type="entry name" value="PHYTOCHROME-LIKE PROTEIN CPH1"/>
    <property type="match status" value="1"/>
</dbReference>
<keyword evidence="6" id="KW-0472">Membrane</keyword>
<comment type="catalytic activity">
    <reaction evidence="1">
        <text>ATP + protein L-histidine = ADP + protein N-phospho-L-histidine.</text>
        <dbReference type="EC" id="2.7.13.3"/>
    </reaction>
</comment>
<keyword evidence="3" id="KW-0597">Phosphoprotein</keyword>
<dbReference type="SMART" id="SM00387">
    <property type="entry name" value="HATPase_c"/>
    <property type="match status" value="1"/>
</dbReference>
<protein>
    <recommendedName>
        <fullName evidence="2">histidine kinase</fullName>
        <ecNumber evidence="2">2.7.13.3</ecNumber>
    </recommendedName>
</protein>
<dbReference type="Gene3D" id="3.30.565.10">
    <property type="entry name" value="Histidine kinase-like ATPase, C-terminal domain"/>
    <property type="match status" value="1"/>
</dbReference>
<keyword evidence="6" id="KW-0812">Transmembrane</keyword>
<feature type="domain" description="PAC" evidence="8">
    <location>
        <begin position="557"/>
        <end position="608"/>
    </location>
</feature>
<dbReference type="Pfam" id="PF08447">
    <property type="entry name" value="PAS_3"/>
    <property type="match status" value="3"/>
</dbReference>
<keyword evidence="10" id="KW-1185">Reference proteome</keyword>
<evidence type="ECO:0000256" key="1">
    <source>
        <dbReference type="ARBA" id="ARBA00000085"/>
    </source>
</evidence>
<feature type="domain" description="Histidine kinase" evidence="7">
    <location>
        <begin position="654"/>
        <end position="879"/>
    </location>
</feature>
<dbReference type="InterPro" id="IPR052162">
    <property type="entry name" value="Sensor_kinase/Photoreceptor"/>
</dbReference>
<feature type="domain" description="PAC" evidence="8">
    <location>
        <begin position="430"/>
        <end position="480"/>
    </location>
</feature>
<dbReference type="Proteomes" id="UP001155483">
    <property type="component" value="Unassembled WGS sequence"/>
</dbReference>
<name>A0A9X3BGP8_9BACT</name>
<feature type="transmembrane region" description="Helical" evidence="6">
    <location>
        <begin position="6"/>
        <end position="28"/>
    </location>
</feature>
<reference evidence="9" key="1">
    <citation type="submission" date="2022-09" db="EMBL/GenBank/DDBJ databases">
        <authorList>
            <person name="Yuan C."/>
            <person name="Ke Z."/>
        </authorList>
    </citation>
    <scope>NUCLEOTIDE SEQUENCE</scope>
    <source>
        <strain evidence="9">LB-8</strain>
    </source>
</reference>
<dbReference type="Gene3D" id="3.30.450.20">
    <property type="entry name" value="PAS domain"/>
    <property type="match status" value="3"/>
</dbReference>
<dbReference type="InterPro" id="IPR035965">
    <property type="entry name" value="PAS-like_dom_sf"/>
</dbReference>
<dbReference type="CDD" id="cd00082">
    <property type="entry name" value="HisKA"/>
    <property type="match status" value="1"/>
</dbReference>
<dbReference type="EC" id="2.7.13.3" evidence="2"/>
<dbReference type="InterPro" id="IPR036890">
    <property type="entry name" value="HATPase_C_sf"/>
</dbReference>